<sequence length="204" mass="24050">MFYWLLKYIFMGPFIRLFWIKRIDGLENIPREGPIILAPNHSSYLDFFSLATICPRRIHFVAAEVFFNSKLWLPLMVLTRQTKIDRKSKDKSETLRQINKILKSGKVFCIFPEGTRSRTGKIQKSYSGVFRIAKENKVDIVPVAINGAYEVLPPNKKIPKLRKKIQICFLEKMEYKYFDQKDNEDSLGFLMTKIANKIGQRYKW</sequence>
<feature type="domain" description="Phospholipid/glycerol acyltransferase" evidence="3">
    <location>
        <begin position="35"/>
        <end position="148"/>
    </location>
</feature>
<reference evidence="4 5" key="1">
    <citation type="journal article" date="2017" name="ISME J.">
        <title>Energy and carbon metabolisms in a deep terrestrial subsurface fluid microbial community.</title>
        <authorList>
            <person name="Momper L."/>
            <person name="Jungbluth S.P."/>
            <person name="Lee M.D."/>
            <person name="Amend J.P."/>
        </authorList>
    </citation>
    <scope>NUCLEOTIDE SEQUENCE [LARGE SCALE GENOMIC DNA]</scope>
    <source>
        <strain evidence="4">SURF_29</strain>
    </source>
</reference>
<dbReference type="EMBL" id="QZJW01000007">
    <property type="protein sequence ID" value="RJO61936.1"/>
    <property type="molecule type" value="Genomic_DNA"/>
</dbReference>
<dbReference type="PANTHER" id="PTHR10434">
    <property type="entry name" value="1-ACYL-SN-GLYCEROL-3-PHOSPHATE ACYLTRANSFERASE"/>
    <property type="match status" value="1"/>
</dbReference>
<name>A0A419DFL5_9BACT</name>
<evidence type="ECO:0000313" key="5">
    <source>
        <dbReference type="Proteomes" id="UP000285655"/>
    </source>
</evidence>
<dbReference type="GO" id="GO:0006654">
    <property type="term" value="P:phosphatidic acid biosynthetic process"/>
    <property type="evidence" value="ECO:0007669"/>
    <property type="project" value="TreeGrafter"/>
</dbReference>
<proteinExistence type="predicted"/>
<accession>A0A419DFL5</accession>
<dbReference type="SMART" id="SM00563">
    <property type="entry name" value="PlsC"/>
    <property type="match status" value="1"/>
</dbReference>
<dbReference type="Gene3D" id="3.40.1130.10">
    <property type="entry name" value="Glycerol-3-phosphate (1)-acyltransferase"/>
    <property type="match status" value="1"/>
</dbReference>
<dbReference type="PANTHER" id="PTHR10434:SF11">
    <property type="entry name" value="1-ACYL-SN-GLYCEROL-3-PHOSPHATE ACYLTRANSFERASE"/>
    <property type="match status" value="1"/>
</dbReference>
<evidence type="ECO:0000313" key="4">
    <source>
        <dbReference type="EMBL" id="RJO61936.1"/>
    </source>
</evidence>
<dbReference type="Pfam" id="PF01553">
    <property type="entry name" value="Acyltransferase"/>
    <property type="match status" value="1"/>
</dbReference>
<evidence type="ECO:0000256" key="2">
    <source>
        <dbReference type="ARBA" id="ARBA00023315"/>
    </source>
</evidence>
<dbReference type="InterPro" id="IPR002123">
    <property type="entry name" value="Plipid/glycerol_acylTrfase"/>
</dbReference>
<comment type="caution">
    <text evidence="4">The sequence shown here is derived from an EMBL/GenBank/DDBJ whole genome shotgun (WGS) entry which is preliminary data.</text>
</comment>
<keyword evidence="1 4" id="KW-0808">Transferase</keyword>
<organism evidence="4 5">
    <name type="scientific">candidate division WS5 bacterium</name>
    <dbReference type="NCBI Taxonomy" id="2093353"/>
    <lineage>
        <taxon>Bacteria</taxon>
        <taxon>candidate division WS5</taxon>
    </lineage>
</organism>
<dbReference type="AlphaFoldDB" id="A0A419DFL5"/>
<evidence type="ECO:0000259" key="3">
    <source>
        <dbReference type="SMART" id="SM00563"/>
    </source>
</evidence>
<keyword evidence="2 4" id="KW-0012">Acyltransferase</keyword>
<dbReference type="SUPFAM" id="SSF69593">
    <property type="entry name" value="Glycerol-3-phosphate (1)-acyltransferase"/>
    <property type="match status" value="1"/>
</dbReference>
<evidence type="ECO:0000256" key="1">
    <source>
        <dbReference type="ARBA" id="ARBA00022679"/>
    </source>
</evidence>
<dbReference type="Proteomes" id="UP000285655">
    <property type="component" value="Unassembled WGS sequence"/>
</dbReference>
<dbReference type="CDD" id="cd07989">
    <property type="entry name" value="LPLAT_AGPAT-like"/>
    <property type="match status" value="1"/>
</dbReference>
<dbReference type="GO" id="GO:0003841">
    <property type="term" value="F:1-acylglycerol-3-phosphate O-acyltransferase activity"/>
    <property type="evidence" value="ECO:0007669"/>
    <property type="project" value="TreeGrafter"/>
</dbReference>
<gene>
    <name evidence="4" type="ORF">C4544_01500</name>
</gene>
<protein>
    <submittedName>
        <fullName evidence="4">1-acyl-sn-glycerol-3-phosphate acyltransferase</fullName>
    </submittedName>
</protein>